<dbReference type="RefSeq" id="WP_190900622.1">
    <property type="nucleotide sequence ID" value="NZ_JADEXS020000002.1"/>
</dbReference>
<organism evidence="1 2">
    <name type="scientific">Desmonostoc muscorum LEGE 12446</name>
    <dbReference type="NCBI Taxonomy" id="1828758"/>
    <lineage>
        <taxon>Bacteria</taxon>
        <taxon>Bacillati</taxon>
        <taxon>Cyanobacteriota</taxon>
        <taxon>Cyanophyceae</taxon>
        <taxon>Nostocales</taxon>
        <taxon>Nostocaceae</taxon>
        <taxon>Desmonostoc</taxon>
    </lineage>
</organism>
<dbReference type="EMBL" id="JADEXS010000451">
    <property type="protein sequence ID" value="MBE9025642.1"/>
    <property type="molecule type" value="Genomic_DNA"/>
</dbReference>
<protein>
    <submittedName>
        <fullName evidence="1">Uncharacterized protein</fullName>
    </submittedName>
</protein>
<evidence type="ECO:0000313" key="2">
    <source>
        <dbReference type="Proteomes" id="UP000622533"/>
    </source>
</evidence>
<gene>
    <name evidence="1" type="ORF">IQ276_25410</name>
</gene>
<evidence type="ECO:0000313" key="1">
    <source>
        <dbReference type="EMBL" id="MBE9025642.1"/>
    </source>
</evidence>
<proteinExistence type="predicted"/>
<comment type="caution">
    <text evidence="1">The sequence shown here is derived from an EMBL/GenBank/DDBJ whole genome shotgun (WGS) entry which is preliminary data.</text>
</comment>
<reference evidence="1" key="1">
    <citation type="submission" date="2020-10" db="EMBL/GenBank/DDBJ databases">
        <authorList>
            <person name="Castelo-Branco R."/>
            <person name="Eusebio N."/>
            <person name="Adriana R."/>
            <person name="Vieira A."/>
            <person name="Brugerolle De Fraissinette N."/>
            <person name="Rezende De Castro R."/>
            <person name="Schneider M.P."/>
            <person name="Vasconcelos V."/>
            <person name="Leao P.N."/>
        </authorList>
    </citation>
    <scope>NUCLEOTIDE SEQUENCE</scope>
    <source>
        <strain evidence="1">LEGE 12446</strain>
    </source>
</reference>
<keyword evidence="2" id="KW-1185">Reference proteome</keyword>
<sequence length="66" mass="7730">MEPKQSVYSFDQQLKLCQLQTEVDYLLQQMLEIKQNLCLLDQNPALQSNHGREQIKSKICKNNSFS</sequence>
<dbReference type="Proteomes" id="UP000622533">
    <property type="component" value="Unassembled WGS sequence"/>
</dbReference>
<accession>A0A8J7AH94</accession>
<dbReference type="AlphaFoldDB" id="A0A8J7AH94"/>
<name>A0A8J7AH94_DESMC</name>